<evidence type="ECO:0000313" key="3">
    <source>
        <dbReference type="Proteomes" id="UP000176299"/>
    </source>
</evidence>
<evidence type="ECO:0000256" key="1">
    <source>
        <dbReference type="SAM" id="Phobius"/>
    </source>
</evidence>
<comment type="caution">
    <text evidence="2">The sequence shown here is derived from an EMBL/GenBank/DDBJ whole genome shotgun (WGS) entry which is preliminary data.</text>
</comment>
<reference evidence="2 3" key="1">
    <citation type="journal article" date="2016" name="Nat. Commun.">
        <title>Thousands of microbial genomes shed light on interconnected biogeochemical processes in an aquifer system.</title>
        <authorList>
            <person name="Anantharaman K."/>
            <person name="Brown C.T."/>
            <person name="Hug L.A."/>
            <person name="Sharon I."/>
            <person name="Castelle C.J."/>
            <person name="Probst A.J."/>
            <person name="Thomas B.C."/>
            <person name="Singh A."/>
            <person name="Wilkins M.J."/>
            <person name="Karaoz U."/>
            <person name="Brodie E.L."/>
            <person name="Williams K.H."/>
            <person name="Hubbard S.S."/>
            <person name="Banfield J.F."/>
        </authorList>
    </citation>
    <scope>NUCLEOTIDE SEQUENCE [LARGE SCALE GENOMIC DNA]</scope>
</reference>
<dbReference type="InterPro" id="IPR043716">
    <property type="entry name" value="DUF5657"/>
</dbReference>
<evidence type="ECO:0000313" key="2">
    <source>
        <dbReference type="EMBL" id="OGY21589.1"/>
    </source>
</evidence>
<keyword evidence="1" id="KW-1133">Transmembrane helix</keyword>
<organism evidence="2 3">
    <name type="scientific">Candidatus Woykebacteria bacterium GWA1_44_8</name>
    <dbReference type="NCBI Taxonomy" id="1802591"/>
    <lineage>
        <taxon>Bacteria</taxon>
        <taxon>Candidatus Woykeibacteriota</taxon>
    </lineage>
</organism>
<keyword evidence="1" id="KW-0472">Membrane</keyword>
<proteinExistence type="predicted"/>
<dbReference type="AlphaFoldDB" id="A0A1G1W1P1"/>
<accession>A0A1G1W1P1</accession>
<name>A0A1G1W1P1_9BACT</name>
<gene>
    <name evidence="2" type="ORF">A2113_00360</name>
</gene>
<dbReference type="Proteomes" id="UP000176299">
    <property type="component" value="Unassembled WGS sequence"/>
</dbReference>
<sequence>MNLFLQTTLSFGQSSVFNQGDDFFQTAMKWMLIACFALYVAFAFVVTRQIKIMRNTLITPFSPVLTTLGYVHLGAAFLCLVFFTLFL</sequence>
<keyword evidence="1" id="KW-0812">Transmembrane</keyword>
<dbReference type="EMBL" id="MHCN01000012">
    <property type="protein sequence ID" value="OGY21589.1"/>
    <property type="molecule type" value="Genomic_DNA"/>
</dbReference>
<feature type="transmembrane region" description="Helical" evidence="1">
    <location>
        <begin position="28"/>
        <end position="46"/>
    </location>
</feature>
<dbReference type="STRING" id="1802591.A2113_00360"/>
<feature type="transmembrane region" description="Helical" evidence="1">
    <location>
        <begin position="67"/>
        <end position="86"/>
    </location>
</feature>
<protein>
    <submittedName>
        <fullName evidence="2">Uncharacterized protein</fullName>
    </submittedName>
</protein>
<dbReference type="Pfam" id="PF18901">
    <property type="entry name" value="DUF5657"/>
    <property type="match status" value="1"/>
</dbReference>